<evidence type="ECO:0000256" key="1">
    <source>
        <dbReference type="SAM" id="MobiDB-lite"/>
    </source>
</evidence>
<dbReference type="AlphaFoldDB" id="A0ABD3I1T6"/>
<feature type="compositionally biased region" description="Basic and acidic residues" evidence="1">
    <location>
        <begin position="478"/>
        <end position="505"/>
    </location>
</feature>
<dbReference type="EMBL" id="JBJQOH010000002">
    <property type="protein sequence ID" value="KAL3697281.1"/>
    <property type="molecule type" value="Genomic_DNA"/>
</dbReference>
<comment type="caution">
    <text evidence="2">The sequence shown here is derived from an EMBL/GenBank/DDBJ whole genome shotgun (WGS) entry which is preliminary data.</text>
</comment>
<feature type="compositionally biased region" description="Acidic residues" evidence="1">
    <location>
        <begin position="782"/>
        <end position="809"/>
    </location>
</feature>
<feature type="compositionally biased region" description="Basic and acidic residues" evidence="1">
    <location>
        <begin position="915"/>
        <end position="929"/>
    </location>
</feature>
<protein>
    <submittedName>
        <fullName evidence="2">Uncharacterized protein</fullName>
    </submittedName>
</protein>
<accession>A0ABD3I1T6</accession>
<feature type="region of interest" description="Disordered" evidence="1">
    <location>
        <begin position="461"/>
        <end position="509"/>
    </location>
</feature>
<feature type="compositionally biased region" description="Basic and acidic residues" evidence="1">
    <location>
        <begin position="895"/>
        <end position="904"/>
    </location>
</feature>
<dbReference type="Proteomes" id="UP001633002">
    <property type="component" value="Unassembled WGS sequence"/>
</dbReference>
<feature type="compositionally biased region" description="Basic and acidic residues" evidence="1">
    <location>
        <begin position="763"/>
        <end position="772"/>
    </location>
</feature>
<sequence>MEATTEEYYPDVADDYRIELIPKGKYAVKCYSMMQEERNPKTGMPRIEEFEGLKKWKLSKVFYPWKDYTMGFLPERNSEGEEIPFNQGEKISNRARRWREAKHAKQKFLLEKNMYRIEVPPTSKYLNRYPGEKTPLEWKQPKEGKRIMNDRRRVYKKEASKVFYAWKDYALSLERTRYPFTYNPAKGKKKVSNQDSCYDNGLQRSKETRVSNRRSLWEKYYYGTGEPSASLYPDVDLYNISVIDMSEEHASDDDTLEGIMQHVPIKLMNRNGEDVNGYSIRILPETDQPDDVNVMMGECAPERHPDGCYSSGINIEGTRSGTITIHDARIQRKWIQQRDYRKFINHKEFPSFWRIPDIMETANLKNNQVPNDRIADRIVNCFAVSYETNRRTTRGRKRSINTVESMSNPNQDLVEMVWIENFDEVLASATRGVVQAHPVRPIHSSVEKRLVFDIESERELSREARSEGINNQGGKITVNKEVDSTPKGRDSEPEGDSTSKGRDRIGGGAVVQPNSQFVTVAEQLAEQTITMARKPVHKKKEAAELNQNYKVIFGHEAIPGRRVYNCYLKDLVVTDWADEDEAILWLQQFGALQTMNLSHIAPKLITEMTNSFNGLTNRSDKTNATYDHPEQNTHILNEDLVADVWQIPNEGIKPPRNPKLDLGWLQEAYPDYASGKKQKEYYSAARCEHPEWREKIAWVLCYVLARAEGREVSKGVRRREEEPLQTPVKPSGKKPVTPAKKTKADKKKPEESPSQRTRAAKRKLAEDSQDGRRNRRRKVQIEVEESEDQDETEETTDPEETDPSDEEPGESLHSGTDETSESSEESGSEEEEGEVTPPYRQVTPPSVPSEDSVEKQERVRNFGGRLLDTVTTSSEKDTGGPPRFGSILHALGEAGELKRSERIPDTFVPTDSSSDPDHNKRQFKRRGEEAVTIVSKARKQSQGSDRLKKRLKHGEKPQKTLLGDPTRHASAQTSEEGTTELEKVKVNPVQEAARPKINPVDAIMKAVVPKPMDVFKDDQSNL</sequence>
<feature type="region of interest" description="Disordered" evidence="1">
    <location>
        <begin position="711"/>
        <end position="992"/>
    </location>
</feature>
<keyword evidence="3" id="KW-1185">Reference proteome</keyword>
<reference evidence="2 3" key="1">
    <citation type="submission" date="2024-09" db="EMBL/GenBank/DDBJ databases">
        <title>Chromosome-scale assembly of Riccia sorocarpa.</title>
        <authorList>
            <person name="Paukszto L."/>
        </authorList>
    </citation>
    <scope>NUCLEOTIDE SEQUENCE [LARGE SCALE GENOMIC DNA]</scope>
    <source>
        <strain evidence="2">LP-2024</strain>
        <tissue evidence="2">Aerial parts of the thallus</tissue>
    </source>
</reference>
<gene>
    <name evidence="2" type="ORF">R1sor_011357</name>
</gene>
<evidence type="ECO:0000313" key="3">
    <source>
        <dbReference type="Proteomes" id="UP001633002"/>
    </source>
</evidence>
<evidence type="ECO:0000313" key="2">
    <source>
        <dbReference type="EMBL" id="KAL3697281.1"/>
    </source>
</evidence>
<organism evidence="2 3">
    <name type="scientific">Riccia sorocarpa</name>
    <dbReference type="NCBI Taxonomy" id="122646"/>
    <lineage>
        <taxon>Eukaryota</taxon>
        <taxon>Viridiplantae</taxon>
        <taxon>Streptophyta</taxon>
        <taxon>Embryophyta</taxon>
        <taxon>Marchantiophyta</taxon>
        <taxon>Marchantiopsida</taxon>
        <taxon>Marchantiidae</taxon>
        <taxon>Marchantiales</taxon>
        <taxon>Ricciaceae</taxon>
        <taxon>Riccia</taxon>
    </lineage>
</organism>
<proteinExistence type="predicted"/>
<feature type="compositionally biased region" description="Acidic residues" evidence="1">
    <location>
        <begin position="818"/>
        <end position="834"/>
    </location>
</feature>
<name>A0ABD3I1T6_9MARC</name>
<feature type="compositionally biased region" description="Basic and acidic residues" evidence="1">
    <location>
        <begin position="711"/>
        <end position="722"/>
    </location>
</feature>